<dbReference type="EnsemblPlants" id="TraesCS1D02G025000.1">
    <property type="protein sequence ID" value="TraesCS1D02G025000.1.cds1"/>
    <property type="gene ID" value="TraesCS1D02G025000"/>
</dbReference>
<protein>
    <recommendedName>
        <fullName evidence="3">B box-type domain-containing protein</fullName>
    </recommendedName>
</protein>
<proteinExistence type="predicted"/>
<dbReference type="Gramene" id="TraesPARA_EIv1.0_0230010.1">
    <property type="protein sequence ID" value="TraesPARA_EIv1.0_0230010.1.CDS1"/>
    <property type="gene ID" value="TraesPARA_EIv1.0_0230010"/>
</dbReference>
<dbReference type="Proteomes" id="UP000019116">
    <property type="component" value="Chromosome 1D"/>
</dbReference>
<dbReference type="OrthoDB" id="10425990at2759"/>
<dbReference type="OMA" id="CHAQANC"/>
<sequence>MLRTGVRRPRCAPCVAGADVHCHADAAFLCAPCHAQVHRTSSLASRHRLTRVPPPNHVRAEVSARAMGLHTWGARLRAAGGGRTRVPPPSNIRGRCGAALQLLARRVGLDAGVARLRAAAAFHTLRVEFASTPRMPLRVAMAAALWREVAAHGGVHEPGYALQRLATWAHVPASFIVAVAAAIGRARQVRTAAVDCAIVSPRATPQELCLFV</sequence>
<reference evidence="1" key="1">
    <citation type="submission" date="2018-08" db="EMBL/GenBank/DDBJ databases">
        <authorList>
            <person name="Rossello M."/>
        </authorList>
    </citation>
    <scope>NUCLEOTIDE SEQUENCE [LARGE SCALE GENOMIC DNA]</scope>
    <source>
        <strain evidence="1">cv. Chinese Spring</strain>
    </source>
</reference>
<gene>
    <name evidence="1" type="primary">LOC123179899</name>
</gene>
<reference evidence="1" key="2">
    <citation type="submission" date="2018-10" db="UniProtKB">
        <authorList>
            <consortium name="EnsemblPlants"/>
        </authorList>
    </citation>
    <scope>IDENTIFICATION</scope>
</reference>
<evidence type="ECO:0008006" key="3">
    <source>
        <dbReference type="Google" id="ProtNLM"/>
    </source>
</evidence>
<dbReference type="Gramene" id="TraesNOR1D03G00417410.1">
    <property type="protein sequence ID" value="TraesNOR1D03G00417410.1.CDS1"/>
    <property type="gene ID" value="TraesNOR1D03G00417410"/>
</dbReference>
<organism evidence="1">
    <name type="scientific">Triticum aestivum</name>
    <name type="common">Wheat</name>
    <dbReference type="NCBI Taxonomy" id="4565"/>
    <lineage>
        <taxon>Eukaryota</taxon>
        <taxon>Viridiplantae</taxon>
        <taxon>Streptophyta</taxon>
        <taxon>Embryophyta</taxon>
        <taxon>Tracheophyta</taxon>
        <taxon>Spermatophyta</taxon>
        <taxon>Magnoliopsida</taxon>
        <taxon>Liliopsida</taxon>
        <taxon>Poales</taxon>
        <taxon>Poaceae</taxon>
        <taxon>BOP clade</taxon>
        <taxon>Pooideae</taxon>
        <taxon>Triticodae</taxon>
        <taxon>Triticeae</taxon>
        <taxon>Triticinae</taxon>
        <taxon>Triticum</taxon>
    </lineage>
</organism>
<dbReference type="AlphaFoldDB" id="A0A3B5ZPF7"/>
<dbReference type="Gramene" id="TraesMAC1D03G00410030.1">
    <property type="protein sequence ID" value="TraesMAC1D03G00410030.1.CDS1"/>
    <property type="gene ID" value="TraesMAC1D03G00410030"/>
</dbReference>
<evidence type="ECO:0000313" key="2">
    <source>
        <dbReference type="Proteomes" id="UP000019116"/>
    </source>
</evidence>
<dbReference type="Gramene" id="TraesLAC1D03G00414110.1">
    <property type="protein sequence ID" value="TraesLAC1D03G00414110.1.CDS1"/>
    <property type="gene ID" value="TraesLAC1D03G00414110"/>
</dbReference>
<dbReference type="GeneID" id="123179899"/>
<dbReference type="Gramene" id="TraesCS1D03G0046800.1">
    <property type="protein sequence ID" value="TraesCS1D03G0046800.1.CDS1"/>
    <property type="gene ID" value="TraesCS1D03G0046800"/>
</dbReference>
<dbReference type="Gramene" id="TraesRN1D0100054000.1">
    <property type="protein sequence ID" value="TraesRN1D0100054000.1"/>
    <property type="gene ID" value="TraesRN1D0100054000"/>
</dbReference>
<name>A0A3B5ZPF7_WHEAT</name>
<dbReference type="Gramene" id="TraesWEE_scaffold_022962_01G000500.1">
    <property type="protein sequence ID" value="TraesWEE_scaffold_022962_01G000500.1"/>
    <property type="gene ID" value="TraesWEE_scaffold_022962_01G000500"/>
</dbReference>
<evidence type="ECO:0000313" key="1">
    <source>
        <dbReference type="EnsemblPlants" id="TraesCS1D02G025000.1.cds1"/>
    </source>
</evidence>
<dbReference type="SMR" id="A0A3B5ZPF7"/>
<accession>A0A3B5ZPF7</accession>
<keyword evidence="2" id="KW-1185">Reference proteome</keyword>
<dbReference type="Gramene" id="TraesCS1D02G025000.1">
    <property type="protein sequence ID" value="TraesCS1D02G025000.1.cds1"/>
    <property type="gene ID" value="TraesCS1D02G025000"/>
</dbReference>
<dbReference type="RefSeq" id="XP_044447740.1">
    <property type="nucleotide sequence ID" value="XM_044591805.1"/>
</dbReference>